<dbReference type="RefSeq" id="WP_092009405.1">
    <property type="nucleotide sequence ID" value="NZ_LT629766.1"/>
</dbReference>
<dbReference type="GO" id="GO:0046872">
    <property type="term" value="F:metal ion binding"/>
    <property type="evidence" value="ECO:0007669"/>
    <property type="project" value="UniProtKB-KW"/>
</dbReference>
<feature type="binding site" evidence="1">
    <location>
        <position position="370"/>
    </location>
    <ligand>
        <name>Mn(2+)</name>
        <dbReference type="ChEBI" id="CHEBI:29035"/>
        <label>2</label>
    </ligand>
</feature>
<feature type="binding site" evidence="1">
    <location>
        <position position="142"/>
    </location>
    <ligand>
        <name>Mn(2+)</name>
        <dbReference type="ChEBI" id="CHEBI:29035"/>
        <label>2</label>
    </ligand>
</feature>
<evidence type="ECO:0000256" key="1">
    <source>
        <dbReference type="PIRSR" id="PIRSR005962-1"/>
    </source>
</evidence>
<dbReference type="InterPro" id="IPR002933">
    <property type="entry name" value="Peptidase_M20"/>
</dbReference>
<proteinExistence type="predicted"/>
<dbReference type="AlphaFoldDB" id="A0A1H1M1P1"/>
<sequence>MTAPLTITPELQSFVRTIRHDLHRHPETGTNLPRTQAQVLKALADLDGLEISTGERQSSIIAILRAPHSGPQTPVILLRADMDGLPVEEKVDIDYISQEPGRMHACGHDVHTAGLIGAAHLLHTRRSELTVDVMFMFQPAEEAFVGAKWMLEDGLLDAAGKPVTAAFGTHVFSGMFEPRVWGLRSGTVMAGCDEVRIVVQGLGGHGSVPHRTLDPVPVACEIGMGLNTVVARKFGPFEPVVATLGSLQAGTDSVIIPDSAEMRISLRSFSPDVKVRLLEAVQQLARSTAEAYDLSAEIEVMPDYPVTINNPAETRYAEQIVETVFGADRLEKMDDPLSGSEDFSHVLAEVPGTFALIGAEPEGDATETNHSPRASFADSSIDDVAEFLANAAWMRNR</sequence>
<evidence type="ECO:0000259" key="2">
    <source>
        <dbReference type="Pfam" id="PF07687"/>
    </source>
</evidence>
<dbReference type="Proteomes" id="UP000199597">
    <property type="component" value="Chromosome I"/>
</dbReference>
<keyword evidence="3" id="KW-0378">Hydrolase</keyword>
<gene>
    <name evidence="3" type="ORF">SAMN04489752_0316</name>
</gene>
<feature type="binding site" evidence="1">
    <location>
        <position position="108"/>
    </location>
    <ligand>
        <name>Mn(2+)</name>
        <dbReference type="ChEBI" id="CHEBI:29035"/>
        <label>2</label>
    </ligand>
</feature>
<feature type="binding site" evidence="1">
    <location>
        <position position="170"/>
    </location>
    <ligand>
        <name>Mn(2+)</name>
        <dbReference type="ChEBI" id="CHEBI:29035"/>
        <label>2</label>
    </ligand>
</feature>
<feature type="domain" description="Peptidase M20 dimerisation" evidence="2">
    <location>
        <begin position="194"/>
        <end position="292"/>
    </location>
</feature>
<evidence type="ECO:0000313" key="4">
    <source>
        <dbReference type="Proteomes" id="UP000199597"/>
    </source>
</evidence>
<dbReference type="InterPro" id="IPR017439">
    <property type="entry name" value="Amidohydrolase"/>
</dbReference>
<dbReference type="Gene3D" id="3.40.630.10">
    <property type="entry name" value="Zn peptidases"/>
    <property type="match status" value="1"/>
</dbReference>
<feature type="binding site" evidence="1">
    <location>
        <position position="106"/>
    </location>
    <ligand>
        <name>Mn(2+)</name>
        <dbReference type="ChEBI" id="CHEBI:29035"/>
        <label>2</label>
    </ligand>
</feature>
<name>A0A1H1M1P1_9MICO</name>
<organism evidence="3 4">
    <name type="scientific">Brevibacterium siliguriense</name>
    <dbReference type="NCBI Taxonomy" id="1136497"/>
    <lineage>
        <taxon>Bacteria</taxon>
        <taxon>Bacillati</taxon>
        <taxon>Actinomycetota</taxon>
        <taxon>Actinomycetes</taxon>
        <taxon>Micrococcales</taxon>
        <taxon>Brevibacteriaceae</taxon>
        <taxon>Brevibacterium</taxon>
    </lineage>
</organism>
<reference evidence="4" key="1">
    <citation type="submission" date="2016-10" db="EMBL/GenBank/DDBJ databases">
        <authorList>
            <person name="Varghese N."/>
            <person name="Submissions S."/>
        </authorList>
    </citation>
    <scope>NUCLEOTIDE SEQUENCE [LARGE SCALE GENOMIC DNA]</scope>
    <source>
        <strain evidence="4">DSM 23676</strain>
    </source>
</reference>
<comment type="cofactor">
    <cofactor evidence="1">
        <name>Mn(2+)</name>
        <dbReference type="ChEBI" id="CHEBI:29035"/>
    </cofactor>
    <text evidence="1">The Mn(2+) ion enhances activity.</text>
</comment>
<dbReference type="PANTHER" id="PTHR11014">
    <property type="entry name" value="PEPTIDASE M20 FAMILY MEMBER"/>
    <property type="match status" value="1"/>
</dbReference>
<dbReference type="NCBIfam" id="TIGR01891">
    <property type="entry name" value="amidohydrolases"/>
    <property type="match status" value="1"/>
</dbReference>
<dbReference type="OrthoDB" id="9777385at2"/>
<dbReference type="SUPFAM" id="SSF55031">
    <property type="entry name" value="Bacterial exopeptidase dimerisation domain"/>
    <property type="match status" value="1"/>
</dbReference>
<protein>
    <submittedName>
        <fullName evidence="3">Hippurate hydrolase</fullName>
    </submittedName>
</protein>
<dbReference type="Pfam" id="PF01546">
    <property type="entry name" value="Peptidase_M20"/>
    <property type="match status" value="1"/>
</dbReference>
<keyword evidence="4" id="KW-1185">Reference proteome</keyword>
<dbReference type="Gene3D" id="3.30.70.360">
    <property type="match status" value="1"/>
</dbReference>
<dbReference type="PIRSF" id="PIRSF005962">
    <property type="entry name" value="Pept_M20D_amidohydro"/>
    <property type="match status" value="1"/>
</dbReference>
<dbReference type="STRING" id="1136497.SAMN04489752_0316"/>
<dbReference type="PANTHER" id="PTHR11014:SF63">
    <property type="entry name" value="METALLOPEPTIDASE, PUTATIVE (AFU_ORTHOLOGUE AFUA_6G09600)-RELATED"/>
    <property type="match status" value="1"/>
</dbReference>
<keyword evidence="1" id="KW-0464">Manganese</keyword>
<dbReference type="Pfam" id="PF07687">
    <property type="entry name" value="M20_dimer"/>
    <property type="match status" value="1"/>
</dbReference>
<dbReference type="SUPFAM" id="SSF53187">
    <property type="entry name" value="Zn-dependent exopeptidases"/>
    <property type="match status" value="1"/>
</dbReference>
<accession>A0A1H1M1P1</accession>
<dbReference type="GO" id="GO:0016787">
    <property type="term" value="F:hydrolase activity"/>
    <property type="evidence" value="ECO:0007669"/>
    <property type="project" value="UniProtKB-KW"/>
</dbReference>
<dbReference type="EMBL" id="LT629766">
    <property type="protein sequence ID" value="SDR80706.1"/>
    <property type="molecule type" value="Genomic_DNA"/>
</dbReference>
<keyword evidence="1" id="KW-0479">Metal-binding</keyword>
<evidence type="ECO:0000313" key="3">
    <source>
        <dbReference type="EMBL" id="SDR80706.1"/>
    </source>
</evidence>
<dbReference type="InterPro" id="IPR036264">
    <property type="entry name" value="Bact_exopeptidase_dim_dom"/>
</dbReference>
<dbReference type="CDD" id="cd03886">
    <property type="entry name" value="M20_Acy1"/>
    <property type="match status" value="1"/>
</dbReference>
<dbReference type="InterPro" id="IPR011650">
    <property type="entry name" value="Peptidase_M20_dimer"/>
</dbReference>